<name>A0AAG5CQM4_ANOAO</name>
<dbReference type="Proteomes" id="UP000075880">
    <property type="component" value="Unassembled WGS sequence"/>
</dbReference>
<evidence type="ECO:0000313" key="3">
    <source>
        <dbReference type="Proteomes" id="UP000075880"/>
    </source>
</evidence>
<proteinExistence type="predicted"/>
<evidence type="ECO:0000259" key="1">
    <source>
        <dbReference type="PROSITE" id="PS50835"/>
    </source>
</evidence>
<dbReference type="PANTHER" id="PTHR23278:SF25">
    <property type="entry name" value="GH14967P"/>
    <property type="match status" value="1"/>
</dbReference>
<evidence type="ECO:0000313" key="2">
    <source>
        <dbReference type="EnsemblMetazoa" id="ENSAATROPP000829"/>
    </source>
</evidence>
<feature type="domain" description="Ig-like" evidence="1">
    <location>
        <begin position="54"/>
        <end position="149"/>
    </location>
</feature>
<reference evidence="2" key="1">
    <citation type="submission" date="2024-04" db="UniProtKB">
        <authorList>
            <consortium name="EnsemblMetazoa"/>
        </authorList>
    </citation>
    <scope>IDENTIFICATION</scope>
    <source>
        <strain evidence="2">EBRO</strain>
    </source>
</reference>
<dbReference type="EnsemblMetazoa" id="ENSAATROPT000871">
    <property type="protein sequence ID" value="ENSAATROPP000829"/>
    <property type="gene ID" value="ENSAATROPG000701"/>
</dbReference>
<protein>
    <recommendedName>
        <fullName evidence="1">Ig-like domain-containing protein</fullName>
    </recommendedName>
</protein>
<dbReference type="SUPFAM" id="SSF48726">
    <property type="entry name" value="Immunoglobulin"/>
    <property type="match status" value="2"/>
</dbReference>
<sequence length="149" mass="16807">MFGDRAYFKFDKQPGELAVQNVRETDSGMYRCRVDFIVAQTRNSVVNLTIIVPPERMVIRDQLGMERTTVAGPYSEGDNIKLRCDVYGGRPTPAVAWYRDGLPLAAETKYMPLGKHLRSEITLGPLTRQDLHTKLVCRASNHARANPVE</sequence>
<dbReference type="PANTHER" id="PTHR23278">
    <property type="entry name" value="SIDESTEP PROTEIN"/>
    <property type="match status" value="1"/>
</dbReference>
<organism evidence="2 3">
    <name type="scientific">Anopheles atroparvus</name>
    <name type="common">European mosquito</name>
    <dbReference type="NCBI Taxonomy" id="41427"/>
    <lineage>
        <taxon>Eukaryota</taxon>
        <taxon>Metazoa</taxon>
        <taxon>Ecdysozoa</taxon>
        <taxon>Arthropoda</taxon>
        <taxon>Hexapoda</taxon>
        <taxon>Insecta</taxon>
        <taxon>Pterygota</taxon>
        <taxon>Neoptera</taxon>
        <taxon>Endopterygota</taxon>
        <taxon>Diptera</taxon>
        <taxon>Nematocera</taxon>
        <taxon>Culicoidea</taxon>
        <taxon>Culicidae</taxon>
        <taxon>Anophelinae</taxon>
        <taxon>Anopheles</taxon>
    </lineage>
</organism>
<dbReference type="InterPro" id="IPR007110">
    <property type="entry name" value="Ig-like_dom"/>
</dbReference>
<accession>A0AAG5CQM4</accession>
<dbReference type="InterPro" id="IPR036179">
    <property type="entry name" value="Ig-like_dom_sf"/>
</dbReference>
<dbReference type="InterPro" id="IPR013783">
    <property type="entry name" value="Ig-like_fold"/>
</dbReference>
<dbReference type="Gene3D" id="2.60.40.10">
    <property type="entry name" value="Immunoglobulins"/>
    <property type="match status" value="2"/>
</dbReference>
<keyword evidence="3" id="KW-1185">Reference proteome</keyword>
<dbReference type="AlphaFoldDB" id="A0AAG5CQM4"/>
<dbReference type="PROSITE" id="PS50835">
    <property type="entry name" value="IG_LIKE"/>
    <property type="match status" value="1"/>
</dbReference>
<dbReference type="Pfam" id="PF13927">
    <property type="entry name" value="Ig_3"/>
    <property type="match status" value="1"/>
</dbReference>